<evidence type="ECO:0000259" key="10">
    <source>
        <dbReference type="PROSITE" id="PS51747"/>
    </source>
</evidence>
<keyword evidence="9" id="KW-0686">Riboflavin biosynthesis</keyword>
<keyword evidence="8" id="KW-0511">Multifunctional enzyme</keyword>
<dbReference type="PANTHER" id="PTHR38011:SF7">
    <property type="entry name" value="2,5-DIAMINO-6-RIBOSYLAMINO-4(3H)-PYRIMIDINONE 5'-PHOSPHATE REDUCTASE"/>
    <property type="match status" value="1"/>
</dbReference>
<keyword evidence="7 9" id="KW-0560">Oxidoreductase</keyword>
<evidence type="ECO:0000256" key="7">
    <source>
        <dbReference type="ARBA" id="ARBA00023002"/>
    </source>
</evidence>
<comment type="caution">
    <text evidence="11">The sequence shown here is derived from an EMBL/GenBank/DDBJ whole genome shotgun (WGS) entry which is preliminary data.</text>
</comment>
<evidence type="ECO:0000256" key="4">
    <source>
        <dbReference type="ARBA" id="ARBA00005259"/>
    </source>
</evidence>
<evidence type="ECO:0000256" key="2">
    <source>
        <dbReference type="ARBA" id="ARBA00004882"/>
    </source>
</evidence>
<evidence type="ECO:0000256" key="6">
    <source>
        <dbReference type="ARBA" id="ARBA00022857"/>
    </source>
</evidence>
<dbReference type="Gene3D" id="3.40.140.10">
    <property type="entry name" value="Cytidine Deaminase, domain 2"/>
    <property type="match status" value="1"/>
</dbReference>
<dbReference type="EMBL" id="JAQOUE010000002">
    <property type="protein sequence ID" value="MDT7043794.1"/>
    <property type="molecule type" value="Genomic_DNA"/>
</dbReference>
<dbReference type="EC" id="1.1.1.193" evidence="9"/>
<dbReference type="InterPro" id="IPR002125">
    <property type="entry name" value="CMP_dCMP_dom"/>
</dbReference>
<dbReference type="GO" id="GO:0008703">
    <property type="term" value="F:5-amino-6-(5-phosphoribosylamino)uracil reductase activity"/>
    <property type="evidence" value="ECO:0007669"/>
    <property type="project" value="UniProtKB-EC"/>
</dbReference>
<dbReference type="PIRSF" id="PIRSF006769">
    <property type="entry name" value="RibD"/>
    <property type="match status" value="1"/>
</dbReference>
<comment type="similarity">
    <text evidence="4 9">In the N-terminal section; belongs to the cytidine and deoxycytidylate deaminase family.</text>
</comment>
<dbReference type="PROSITE" id="PS51747">
    <property type="entry name" value="CYT_DCMP_DEAMINASES_2"/>
    <property type="match status" value="1"/>
</dbReference>
<comment type="catalytic activity">
    <reaction evidence="9">
        <text>5-amino-6-(5-phospho-D-ribitylamino)uracil + NADP(+) = 5-amino-6-(5-phospho-D-ribosylamino)uracil + NADPH + H(+)</text>
        <dbReference type="Rhea" id="RHEA:17845"/>
        <dbReference type="ChEBI" id="CHEBI:15378"/>
        <dbReference type="ChEBI" id="CHEBI:57783"/>
        <dbReference type="ChEBI" id="CHEBI:58349"/>
        <dbReference type="ChEBI" id="CHEBI:58421"/>
        <dbReference type="ChEBI" id="CHEBI:58453"/>
        <dbReference type="EC" id="1.1.1.193"/>
    </reaction>
</comment>
<feature type="domain" description="CMP/dCMP-type deaminase" evidence="10">
    <location>
        <begin position="1"/>
        <end position="118"/>
    </location>
</feature>
<keyword evidence="9" id="KW-0479">Metal-binding</keyword>
<dbReference type="InterPro" id="IPR002734">
    <property type="entry name" value="RibDG_C"/>
</dbReference>
<keyword evidence="6 9" id="KW-0521">NADP</keyword>
<evidence type="ECO:0000256" key="9">
    <source>
        <dbReference type="PIRNR" id="PIRNR006769"/>
    </source>
</evidence>
<evidence type="ECO:0000256" key="1">
    <source>
        <dbReference type="ARBA" id="ARBA00002151"/>
    </source>
</evidence>
<evidence type="ECO:0000313" key="11">
    <source>
        <dbReference type="EMBL" id="MDT7043794.1"/>
    </source>
</evidence>
<dbReference type="SUPFAM" id="SSF53927">
    <property type="entry name" value="Cytidine deaminase-like"/>
    <property type="match status" value="1"/>
</dbReference>
<dbReference type="GO" id="GO:0008835">
    <property type="term" value="F:diaminohydroxyphosphoribosylaminopyrimidine deaminase activity"/>
    <property type="evidence" value="ECO:0007669"/>
    <property type="project" value="UniProtKB-EC"/>
</dbReference>
<reference evidence="11 12" key="1">
    <citation type="journal article" date="2023" name="ISME J.">
        <title>Cultivation and genomic characterization of novel and ubiquitous marine nitrite-oxidizing bacteria from the Nitrospirales.</title>
        <authorList>
            <person name="Mueller A.J."/>
            <person name="Daebeler A."/>
            <person name="Herbold C.W."/>
            <person name="Kirkegaard R.H."/>
            <person name="Daims H."/>
        </authorList>
    </citation>
    <scope>NUCLEOTIDE SEQUENCE [LARGE SCALE GENOMIC DNA]</scope>
    <source>
        <strain evidence="11 12">EB</strain>
    </source>
</reference>
<keyword evidence="9 11" id="KW-0378">Hydrolase</keyword>
<evidence type="ECO:0000256" key="5">
    <source>
        <dbReference type="ARBA" id="ARBA00007417"/>
    </source>
</evidence>
<keyword evidence="9" id="KW-0862">Zinc</keyword>
<dbReference type="InterPro" id="IPR016193">
    <property type="entry name" value="Cytidine_deaminase-like"/>
</dbReference>
<dbReference type="NCBIfam" id="TIGR00326">
    <property type="entry name" value="eubact_ribD"/>
    <property type="match status" value="1"/>
</dbReference>
<dbReference type="CDD" id="cd01284">
    <property type="entry name" value="Riboflavin_deaminase-reductase"/>
    <property type="match status" value="1"/>
</dbReference>
<dbReference type="Gene3D" id="3.40.430.10">
    <property type="entry name" value="Dihydrofolate Reductase, subunit A"/>
    <property type="match status" value="1"/>
</dbReference>
<sequence length="368" mass="39973">MKQALTLAARGRGTTSPNPMVGAVVVAKGKRVGSGYHKQAGGPHAEVFALEQAKSKSRHATLYLTLEPCCHTEKRTPPCVPLIIQSGVRRVVVAMRDPNPQVAGRGLQQLKRAGIRVDVGCLKREAAELNEVYIHWVKTGQPFVILKAAMTLDGQIATATGESKWITGMQARAHVHQLRSQVDAIAVGVNTVFQDDPQLTARLSGQKEKTSSTRQPVRLIFDSTLRIPLDARVLKNIETSPTAIATTSQASHKKMEQLRSKWVEVLVVPQKAKRVSIRRCLQELGNMGITSLMVEGGSELNASFLREGLVNRVFLYMAPTLLGGQNSKGLVGGLSPKHLVQKIAVSNIRMQPLGDDVLISGDLNSKIQ</sequence>
<dbReference type="SUPFAM" id="SSF53597">
    <property type="entry name" value="Dihydrofolate reductase-like"/>
    <property type="match status" value="1"/>
</dbReference>
<protein>
    <recommendedName>
        <fullName evidence="9">Riboflavin biosynthesis protein RibD</fullName>
    </recommendedName>
    <domain>
        <recommendedName>
            <fullName evidence="9">Diaminohydroxyphosphoribosylaminopyrimidine deaminase</fullName>
            <shortName evidence="9">DRAP deaminase</shortName>
            <ecNumber evidence="9">3.5.4.26</ecNumber>
        </recommendedName>
        <alternativeName>
            <fullName evidence="9">Riboflavin-specific deaminase</fullName>
        </alternativeName>
    </domain>
    <domain>
        <recommendedName>
            <fullName evidence="9">5-amino-6-(5-phosphoribosylamino)uracil reductase</fullName>
            <ecNumber evidence="9">1.1.1.193</ecNumber>
        </recommendedName>
        <alternativeName>
            <fullName evidence="9">HTP reductase</fullName>
        </alternativeName>
    </domain>
</protein>
<comment type="similarity">
    <text evidence="5 9">In the C-terminal section; belongs to the HTP reductase family.</text>
</comment>
<accession>A0ABU3KC39</accession>
<comment type="function">
    <text evidence="1 9">Converts 2,5-diamino-6-(ribosylamino)-4(3h)-pyrimidinone 5'-phosphate into 5-amino-6-(ribosylamino)-2,4(1h,3h)-pyrimidinedione 5'-phosphate.</text>
</comment>
<proteinExistence type="inferred from homology"/>
<evidence type="ECO:0000256" key="8">
    <source>
        <dbReference type="ARBA" id="ARBA00023268"/>
    </source>
</evidence>
<dbReference type="InterPro" id="IPR050765">
    <property type="entry name" value="Riboflavin_Biosynth_HTPR"/>
</dbReference>
<dbReference type="NCBIfam" id="TIGR00227">
    <property type="entry name" value="ribD_Cterm"/>
    <property type="match status" value="1"/>
</dbReference>
<keyword evidence="12" id="KW-1185">Reference proteome</keyword>
<dbReference type="InterPro" id="IPR011549">
    <property type="entry name" value="RibD_C"/>
</dbReference>
<evidence type="ECO:0000313" key="12">
    <source>
        <dbReference type="Proteomes" id="UP001250932"/>
    </source>
</evidence>
<dbReference type="Pfam" id="PF00383">
    <property type="entry name" value="dCMP_cyt_deam_1"/>
    <property type="match status" value="1"/>
</dbReference>
<dbReference type="PANTHER" id="PTHR38011">
    <property type="entry name" value="DIHYDROFOLATE REDUCTASE FAMILY PROTEIN (AFU_ORTHOLOGUE AFUA_8G06820)"/>
    <property type="match status" value="1"/>
</dbReference>
<dbReference type="Pfam" id="PF01872">
    <property type="entry name" value="RibD_C"/>
    <property type="match status" value="1"/>
</dbReference>
<dbReference type="InterPro" id="IPR024072">
    <property type="entry name" value="DHFR-like_dom_sf"/>
</dbReference>
<name>A0ABU3KC39_9BACT</name>
<comment type="catalytic activity">
    <reaction evidence="9">
        <text>2,5-diamino-6-hydroxy-4-(5-phosphoribosylamino)-pyrimidine + H2O + H(+) = 5-amino-6-(5-phospho-D-ribosylamino)uracil + NH4(+)</text>
        <dbReference type="Rhea" id="RHEA:21868"/>
        <dbReference type="ChEBI" id="CHEBI:15377"/>
        <dbReference type="ChEBI" id="CHEBI:15378"/>
        <dbReference type="ChEBI" id="CHEBI:28938"/>
        <dbReference type="ChEBI" id="CHEBI:58453"/>
        <dbReference type="ChEBI" id="CHEBI:58614"/>
        <dbReference type="EC" id="3.5.4.26"/>
    </reaction>
</comment>
<dbReference type="InterPro" id="IPR004794">
    <property type="entry name" value="Eubact_RibD"/>
</dbReference>
<organism evidence="11 12">
    <name type="scientific">Candidatus Nitronereus thalassa</name>
    <dbReference type="NCBI Taxonomy" id="3020898"/>
    <lineage>
        <taxon>Bacteria</taxon>
        <taxon>Pseudomonadati</taxon>
        <taxon>Nitrospirota</taxon>
        <taxon>Nitrospiria</taxon>
        <taxon>Nitrospirales</taxon>
        <taxon>Nitrospiraceae</taxon>
        <taxon>Candidatus Nitronereus</taxon>
    </lineage>
</organism>
<comment type="pathway">
    <text evidence="3 9">Cofactor biosynthesis; riboflavin biosynthesis; 5-amino-6-(D-ribitylamino)uracil from GTP: step 3/4.</text>
</comment>
<comment type="pathway">
    <text evidence="2 9">Cofactor biosynthesis; riboflavin biosynthesis; 5-amino-6-(D-ribitylamino)uracil from GTP: step 2/4.</text>
</comment>
<evidence type="ECO:0000256" key="3">
    <source>
        <dbReference type="ARBA" id="ARBA00004910"/>
    </source>
</evidence>
<dbReference type="Proteomes" id="UP001250932">
    <property type="component" value="Unassembled WGS sequence"/>
</dbReference>
<gene>
    <name evidence="11" type="primary">ribD</name>
    <name evidence="11" type="ORF">PPG34_15675</name>
</gene>
<dbReference type="EC" id="3.5.4.26" evidence="9"/>
<comment type="cofactor">
    <cofactor evidence="9">
        <name>Zn(2+)</name>
        <dbReference type="ChEBI" id="CHEBI:29105"/>
    </cofactor>
    <text evidence="9">Binds 1 zinc ion.</text>
</comment>